<evidence type="ECO:0000256" key="3">
    <source>
        <dbReference type="SAM" id="MobiDB-lite"/>
    </source>
</evidence>
<dbReference type="GO" id="GO:0016747">
    <property type="term" value="F:acyltransferase activity, transferring groups other than amino-acyl groups"/>
    <property type="evidence" value="ECO:0007669"/>
    <property type="project" value="InterPro"/>
</dbReference>
<dbReference type="EMBL" id="LT906441">
    <property type="protein sequence ID" value="SNV39950.1"/>
    <property type="molecule type" value="Genomic_DNA"/>
</dbReference>
<organism evidence="5 6">
    <name type="scientific">Cutibacterium granulosum</name>
    <dbReference type="NCBI Taxonomy" id="33011"/>
    <lineage>
        <taxon>Bacteria</taxon>
        <taxon>Bacillati</taxon>
        <taxon>Actinomycetota</taxon>
        <taxon>Actinomycetes</taxon>
        <taxon>Propionibacteriales</taxon>
        <taxon>Propionibacteriaceae</taxon>
        <taxon>Cutibacterium</taxon>
    </lineage>
</organism>
<proteinExistence type="predicted"/>
<dbReference type="AlphaFoldDB" id="A0A239X0M0"/>
<name>A0A239X0M0_9ACTN</name>
<dbReference type="Gene3D" id="3.40.630.30">
    <property type="match status" value="1"/>
</dbReference>
<dbReference type="eggNOG" id="COG0456">
    <property type="taxonomic scope" value="Bacteria"/>
</dbReference>
<dbReference type="CDD" id="cd04301">
    <property type="entry name" value="NAT_SF"/>
    <property type="match status" value="1"/>
</dbReference>
<dbReference type="PANTHER" id="PTHR43877">
    <property type="entry name" value="AMINOALKYLPHOSPHONATE N-ACETYLTRANSFERASE-RELATED-RELATED"/>
    <property type="match status" value="1"/>
</dbReference>
<feature type="compositionally biased region" description="Polar residues" evidence="3">
    <location>
        <begin position="208"/>
        <end position="221"/>
    </location>
</feature>
<protein>
    <submittedName>
        <fullName evidence="5">Ribosomal-protein-alanine N-acetyltransferase</fullName>
    </submittedName>
</protein>
<feature type="domain" description="N-acetyltransferase" evidence="4">
    <location>
        <begin position="1"/>
        <end position="168"/>
    </location>
</feature>
<reference evidence="5 6" key="1">
    <citation type="submission" date="2017-06" db="EMBL/GenBank/DDBJ databases">
        <authorList>
            <consortium name="Pathogen Informatics"/>
        </authorList>
    </citation>
    <scope>NUCLEOTIDE SEQUENCE [LARGE SCALE GENOMIC DNA]</scope>
    <source>
        <strain evidence="5 6">NCTC11865</strain>
    </source>
</reference>
<evidence type="ECO:0000313" key="5">
    <source>
        <dbReference type="EMBL" id="SNV39950.1"/>
    </source>
</evidence>
<dbReference type="Proteomes" id="UP000215332">
    <property type="component" value="Chromosome 1"/>
</dbReference>
<sequence length="228" mass="24712">MPIRVAKHGDLAAIMDVEQASFPPLDQWSCTSWQADLDAPDRHVIVMDVDRHGAGATDEASAHGGAGSGLVAVATFHAVADTCDLDRIMVTPQQRRRGLAGALLDDGLGWARSQGCTRILLEVRDDNTTAQQLYRSRGFDVLSRRPHYYRSTAGEPAADALIMAVSLTSPLLMPPGQHCSHTTRPARLPQQDGRPRQQVNDARRQPGCSETSHQAGQTGTNAHEENHV</sequence>
<keyword evidence="1 5" id="KW-0808">Transferase</keyword>
<dbReference type="Pfam" id="PF00583">
    <property type="entry name" value="Acetyltransf_1"/>
    <property type="match status" value="1"/>
</dbReference>
<evidence type="ECO:0000259" key="4">
    <source>
        <dbReference type="PROSITE" id="PS51186"/>
    </source>
</evidence>
<keyword evidence="2" id="KW-0012">Acyltransferase</keyword>
<dbReference type="SUPFAM" id="SSF55729">
    <property type="entry name" value="Acyl-CoA N-acyltransferases (Nat)"/>
    <property type="match status" value="1"/>
</dbReference>
<evidence type="ECO:0000256" key="2">
    <source>
        <dbReference type="ARBA" id="ARBA00023315"/>
    </source>
</evidence>
<evidence type="ECO:0000256" key="1">
    <source>
        <dbReference type="ARBA" id="ARBA00022679"/>
    </source>
</evidence>
<accession>A0A239X0M0</accession>
<gene>
    <name evidence="5" type="ORF">SAMEA4412665_01847</name>
</gene>
<evidence type="ECO:0000313" key="6">
    <source>
        <dbReference type="Proteomes" id="UP000215332"/>
    </source>
</evidence>
<dbReference type="InterPro" id="IPR050832">
    <property type="entry name" value="Bact_Acetyltransf"/>
</dbReference>
<dbReference type="PROSITE" id="PS51186">
    <property type="entry name" value="GNAT"/>
    <property type="match status" value="1"/>
</dbReference>
<dbReference type="InterPro" id="IPR000182">
    <property type="entry name" value="GNAT_dom"/>
</dbReference>
<dbReference type="KEGG" id="cgrn:4412665_01847"/>
<dbReference type="InterPro" id="IPR016181">
    <property type="entry name" value="Acyl_CoA_acyltransferase"/>
</dbReference>
<feature type="region of interest" description="Disordered" evidence="3">
    <location>
        <begin position="173"/>
        <end position="228"/>
    </location>
</feature>